<protein>
    <recommendedName>
        <fullName evidence="5">Transposase</fullName>
    </recommendedName>
</protein>
<evidence type="ECO:0000313" key="3">
    <source>
        <dbReference type="Proteomes" id="UP001066327"/>
    </source>
</evidence>
<dbReference type="RefSeq" id="WP_155755962.1">
    <property type="nucleotide sequence ID" value="NZ_CAJUXZ010000001.1"/>
</dbReference>
<sequence length="55" mass="6444">MPEKPHQFGRIHRTKLPVRLPHLERQRVDLLVGQLKKPDARVENYPTGSHRLPCP</sequence>
<reference evidence="1" key="1">
    <citation type="submission" date="2022-12" db="EMBL/GenBank/DDBJ databases">
        <authorList>
            <person name="Krivoruchko A.V."/>
            <person name="Elkin A."/>
        </authorList>
    </citation>
    <scope>NUCLEOTIDE SEQUENCE</scope>
    <source>
        <strain evidence="1">IEGM 249</strain>
    </source>
</reference>
<dbReference type="Proteomes" id="UP001231166">
    <property type="component" value="Chromosome"/>
</dbReference>
<keyword evidence="3" id="KW-1185">Reference proteome</keyword>
<evidence type="ECO:0000313" key="1">
    <source>
        <dbReference type="EMBL" id="MCZ4588980.1"/>
    </source>
</evidence>
<dbReference type="EMBL" id="JAPWIS010000027">
    <property type="protein sequence ID" value="MCZ4588980.1"/>
    <property type="molecule type" value="Genomic_DNA"/>
</dbReference>
<reference evidence="2" key="2">
    <citation type="submission" date="2023-07" db="EMBL/GenBank/DDBJ databases">
        <title>Genomic analysis of Rhodococcus opacus VOC-14 with glycol ethers degradation activity.</title>
        <authorList>
            <person name="Narkevich D.A."/>
            <person name="Hlushen A.M."/>
            <person name="Akhremchuk A.E."/>
            <person name="Sikolenko M.A."/>
            <person name="Valentovich L.N."/>
        </authorList>
    </citation>
    <scope>NUCLEOTIDE SEQUENCE</scope>
    <source>
        <strain evidence="2">VOC-14</strain>
    </source>
</reference>
<dbReference type="EMBL" id="CP130953">
    <property type="protein sequence ID" value="WLF48127.1"/>
    <property type="molecule type" value="Genomic_DNA"/>
</dbReference>
<dbReference type="Proteomes" id="UP001066327">
    <property type="component" value="Unassembled WGS sequence"/>
</dbReference>
<dbReference type="AlphaFoldDB" id="A0AAX3YJF9"/>
<evidence type="ECO:0000313" key="4">
    <source>
        <dbReference type="Proteomes" id="UP001231166"/>
    </source>
</evidence>
<evidence type="ECO:0000313" key="2">
    <source>
        <dbReference type="EMBL" id="WLF48127.1"/>
    </source>
</evidence>
<proteinExistence type="predicted"/>
<name>A0AAX3YJF9_RHOOP</name>
<evidence type="ECO:0008006" key="5">
    <source>
        <dbReference type="Google" id="ProtNLM"/>
    </source>
</evidence>
<accession>A0AAX3YJF9</accession>
<gene>
    <name evidence="1" type="ORF">O4328_35925</name>
    <name evidence="2" type="ORF">Q5707_03745</name>
</gene>
<organism evidence="2 4">
    <name type="scientific">Rhodococcus opacus</name>
    <name type="common">Nocardia opaca</name>
    <dbReference type="NCBI Taxonomy" id="37919"/>
    <lineage>
        <taxon>Bacteria</taxon>
        <taxon>Bacillati</taxon>
        <taxon>Actinomycetota</taxon>
        <taxon>Actinomycetes</taxon>
        <taxon>Mycobacteriales</taxon>
        <taxon>Nocardiaceae</taxon>
        <taxon>Rhodococcus</taxon>
    </lineage>
</organism>